<keyword evidence="4" id="KW-0812">Transmembrane</keyword>
<evidence type="ECO:0000256" key="8">
    <source>
        <dbReference type="ARBA" id="ARBA00023136"/>
    </source>
</evidence>
<sequence>MLKLITNLKHCKLLNRGLSSTISANENQSNFKTKQSTDNFETVFKFPFIRYIAILNRLKVYQLAGTTLALPGCGLMEVLNVLPEGALLSAAYIGITGSVVLSLTTLPFRNTIGYLYVSQDNTKVKISSMNFWGKRQDKIIATEDWIPLLEMPSKATDAIFLQPKLADGTKYKLFIKFGNVLNASKMGQVLE</sequence>
<keyword evidence="5" id="KW-0999">Mitochondrion inner membrane</keyword>
<evidence type="ECO:0000256" key="1">
    <source>
        <dbReference type="ARBA" id="ARBA00004448"/>
    </source>
</evidence>
<evidence type="ECO:0000256" key="7">
    <source>
        <dbReference type="ARBA" id="ARBA00023128"/>
    </source>
</evidence>
<accession>A0A9N8KUP6</accession>
<dbReference type="AlphaFoldDB" id="A0A9N8KUP6"/>
<keyword evidence="8" id="KW-0472">Membrane</keyword>
<comment type="similarity">
    <text evidence="2">Belongs to the TMEM186 family.</text>
</comment>
<reference evidence="9" key="1">
    <citation type="submission" date="2021-12" db="EMBL/GenBank/DDBJ databases">
        <authorList>
            <person name="King R."/>
        </authorList>
    </citation>
    <scope>NUCLEOTIDE SEQUENCE</scope>
</reference>
<evidence type="ECO:0000256" key="5">
    <source>
        <dbReference type="ARBA" id="ARBA00022792"/>
    </source>
</evidence>
<keyword evidence="10" id="KW-1185">Reference proteome</keyword>
<evidence type="ECO:0000256" key="2">
    <source>
        <dbReference type="ARBA" id="ARBA00007020"/>
    </source>
</evidence>
<evidence type="ECO:0000256" key="6">
    <source>
        <dbReference type="ARBA" id="ARBA00022989"/>
    </source>
</evidence>
<dbReference type="GO" id="GO:0005743">
    <property type="term" value="C:mitochondrial inner membrane"/>
    <property type="evidence" value="ECO:0007669"/>
    <property type="project" value="UniProtKB-SubCell"/>
</dbReference>
<protein>
    <recommendedName>
        <fullName evidence="3">Transmembrane protein 186</fullName>
    </recommendedName>
</protein>
<proteinExistence type="inferred from homology"/>
<evidence type="ECO:0000256" key="4">
    <source>
        <dbReference type="ARBA" id="ARBA00022692"/>
    </source>
</evidence>
<dbReference type="InterPro" id="IPR026571">
    <property type="entry name" value="Tmem186"/>
</dbReference>
<keyword evidence="7" id="KW-0496">Mitochondrion</keyword>
<organism evidence="9 10">
    <name type="scientific">Chrysodeixis includens</name>
    <name type="common">Soybean looper</name>
    <name type="synonym">Pseudoplusia includens</name>
    <dbReference type="NCBI Taxonomy" id="689277"/>
    <lineage>
        <taxon>Eukaryota</taxon>
        <taxon>Metazoa</taxon>
        <taxon>Ecdysozoa</taxon>
        <taxon>Arthropoda</taxon>
        <taxon>Hexapoda</taxon>
        <taxon>Insecta</taxon>
        <taxon>Pterygota</taxon>
        <taxon>Neoptera</taxon>
        <taxon>Endopterygota</taxon>
        <taxon>Lepidoptera</taxon>
        <taxon>Glossata</taxon>
        <taxon>Ditrysia</taxon>
        <taxon>Noctuoidea</taxon>
        <taxon>Noctuidae</taxon>
        <taxon>Plusiinae</taxon>
        <taxon>Chrysodeixis</taxon>
    </lineage>
</organism>
<dbReference type="OrthoDB" id="6147888at2759"/>
<name>A0A9N8KUP6_CHRIL</name>
<dbReference type="PANTHER" id="PTHR13603">
    <property type="entry name" value="TRANSMEMBRANE PROTEIN 186"/>
    <property type="match status" value="1"/>
</dbReference>
<evidence type="ECO:0000256" key="3">
    <source>
        <dbReference type="ARBA" id="ARBA00014604"/>
    </source>
</evidence>
<dbReference type="Proteomes" id="UP001154114">
    <property type="component" value="Chromosome 10"/>
</dbReference>
<evidence type="ECO:0000313" key="9">
    <source>
        <dbReference type="EMBL" id="CAD0199342.1"/>
    </source>
</evidence>
<keyword evidence="6" id="KW-1133">Transmembrane helix</keyword>
<gene>
    <name evidence="9" type="ORF">CINC_LOCUS1037</name>
</gene>
<evidence type="ECO:0000313" key="10">
    <source>
        <dbReference type="Proteomes" id="UP001154114"/>
    </source>
</evidence>
<comment type="subcellular location">
    <subcellularLocation>
        <location evidence="1">Mitochondrion inner membrane</location>
        <topology evidence="1">Multi-pass membrane protein</topology>
    </subcellularLocation>
</comment>
<dbReference type="EMBL" id="LR824013">
    <property type="protein sequence ID" value="CAD0199342.1"/>
    <property type="molecule type" value="Genomic_DNA"/>
</dbReference>
<dbReference type="PANTHER" id="PTHR13603:SF1">
    <property type="entry name" value="TRANSMEMBRANE PROTEIN 186"/>
    <property type="match status" value="1"/>
</dbReference>